<comment type="caution">
    <text evidence="2">The sequence shown here is derived from an EMBL/GenBank/DDBJ whole genome shotgun (WGS) entry which is preliminary data.</text>
</comment>
<proteinExistence type="predicted"/>
<sequence length="432" mass="50762">MIDSKLVTFLENRLYEEQLEHKPGEKYNINLNAKRSYMPKIGSKVYANRFAISKMMAMKKKTPNISHDHDLDDTSFLNEDTSPYSMNRRNKMFNRRINNNFLLKRNSKRSQIRGNEKMNKTGMDFMPYTNTSNPLSTTYNQDSNFRKYFSKPSSSASKRFRPVGPKKVNRTTFGNKLVANRSKRIRRASFQERMTVYKKNSMNYDEIKRIREEFNLERHEVYTLNSEFDSMLYMQENKSSMAENEGPSSKRTPIDFGLIQEQKGITCQFFFDNATFIKGILPEIKKRIITALGLDADSPHTTLNWEHYVTLYCMLEKSTYKDDGVKFWCTFFDPHGFGSVVESDYMTLLEKMVRGKSYDYSNHFTQLYAEKIQNIFEKNRCLGYENELVISRLEKCLKNGVNPRTAKNRDLPVIKEIWFSSALGNRELILDD</sequence>
<evidence type="ECO:0000313" key="2">
    <source>
        <dbReference type="EMBL" id="CAI2369295.1"/>
    </source>
</evidence>
<dbReference type="EMBL" id="CAMPGE010010447">
    <property type="protein sequence ID" value="CAI2369295.1"/>
    <property type="molecule type" value="Genomic_DNA"/>
</dbReference>
<keyword evidence="3" id="KW-1185">Reference proteome</keyword>
<organism evidence="2 3">
    <name type="scientific">Euplotes crassus</name>
    <dbReference type="NCBI Taxonomy" id="5936"/>
    <lineage>
        <taxon>Eukaryota</taxon>
        <taxon>Sar</taxon>
        <taxon>Alveolata</taxon>
        <taxon>Ciliophora</taxon>
        <taxon>Intramacronucleata</taxon>
        <taxon>Spirotrichea</taxon>
        <taxon>Hypotrichia</taxon>
        <taxon>Euplotida</taxon>
        <taxon>Euplotidae</taxon>
        <taxon>Moneuplotes</taxon>
    </lineage>
</organism>
<evidence type="ECO:0000256" key="1">
    <source>
        <dbReference type="SAM" id="MobiDB-lite"/>
    </source>
</evidence>
<name>A0AAD1XCI2_EUPCR</name>
<feature type="region of interest" description="Disordered" evidence="1">
    <location>
        <begin position="150"/>
        <end position="169"/>
    </location>
</feature>
<protein>
    <submittedName>
        <fullName evidence="2">Uncharacterized protein</fullName>
    </submittedName>
</protein>
<dbReference type="Proteomes" id="UP001295684">
    <property type="component" value="Unassembled WGS sequence"/>
</dbReference>
<accession>A0AAD1XCI2</accession>
<dbReference type="AlphaFoldDB" id="A0AAD1XCI2"/>
<gene>
    <name evidence="2" type="ORF">ECRASSUSDP1_LOCUS10594</name>
</gene>
<evidence type="ECO:0000313" key="3">
    <source>
        <dbReference type="Proteomes" id="UP001295684"/>
    </source>
</evidence>
<reference evidence="2" key="1">
    <citation type="submission" date="2023-07" db="EMBL/GenBank/DDBJ databases">
        <authorList>
            <consortium name="AG Swart"/>
            <person name="Singh M."/>
            <person name="Singh A."/>
            <person name="Seah K."/>
            <person name="Emmerich C."/>
        </authorList>
    </citation>
    <scope>NUCLEOTIDE SEQUENCE</scope>
    <source>
        <strain evidence="2">DP1</strain>
    </source>
</reference>